<evidence type="ECO:0000313" key="13">
    <source>
        <dbReference type="EMBL" id="AOT70617.1"/>
    </source>
</evidence>
<dbReference type="SMART" id="SM00448">
    <property type="entry name" value="REC"/>
    <property type="match status" value="1"/>
</dbReference>
<evidence type="ECO:0000256" key="8">
    <source>
        <dbReference type="ARBA" id="ARBA00023163"/>
    </source>
</evidence>
<gene>
    <name evidence="13" type="ORF">Gferi_14180</name>
</gene>
<dbReference type="InterPro" id="IPR018062">
    <property type="entry name" value="HTH_AraC-typ_CS"/>
</dbReference>
<dbReference type="InterPro" id="IPR018060">
    <property type="entry name" value="HTH_AraC"/>
</dbReference>
<dbReference type="GO" id="GO:0005737">
    <property type="term" value="C:cytoplasm"/>
    <property type="evidence" value="ECO:0007669"/>
    <property type="project" value="UniProtKB-SubCell"/>
</dbReference>
<dbReference type="SMART" id="SM00342">
    <property type="entry name" value="HTH_ARAC"/>
    <property type="match status" value="1"/>
</dbReference>
<dbReference type="PROSITE" id="PS50110">
    <property type="entry name" value="RESPONSE_REGULATORY"/>
    <property type="match status" value="1"/>
</dbReference>
<dbReference type="AlphaFoldDB" id="A0A1D8GI77"/>
<comment type="subcellular location">
    <subcellularLocation>
        <location evidence="1">Cytoplasm</location>
    </subcellularLocation>
</comment>
<keyword evidence="6" id="KW-0805">Transcription regulation</keyword>
<feature type="domain" description="Response regulatory" evidence="12">
    <location>
        <begin position="3"/>
        <end position="120"/>
    </location>
</feature>
<evidence type="ECO:0000256" key="2">
    <source>
        <dbReference type="ARBA" id="ARBA00018672"/>
    </source>
</evidence>
<keyword evidence="4 10" id="KW-0597">Phosphoprotein</keyword>
<dbReference type="OrthoDB" id="384217at2"/>
<dbReference type="PANTHER" id="PTHR42713:SF3">
    <property type="entry name" value="TRANSCRIPTIONAL REGULATORY PROTEIN HPTR"/>
    <property type="match status" value="1"/>
</dbReference>
<dbReference type="PROSITE" id="PS00041">
    <property type="entry name" value="HTH_ARAC_FAMILY_1"/>
    <property type="match status" value="1"/>
</dbReference>
<dbReference type="Proteomes" id="UP000095743">
    <property type="component" value="Chromosome"/>
</dbReference>
<dbReference type="GO" id="GO:0003700">
    <property type="term" value="F:DNA-binding transcription factor activity"/>
    <property type="evidence" value="ECO:0007669"/>
    <property type="project" value="InterPro"/>
</dbReference>
<evidence type="ECO:0000256" key="10">
    <source>
        <dbReference type="PROSITE-ProRule" id="PRU00169"/>
    </source>
</evidence>
<dbReference type="STRING" id="1424294.Gferi_14180"/>
<keyword evidence="5" id="KW-0902">Two-component regulatory system</keyword>
<evidence type="ECO:0000256" key="1">
    <source>
        <dbReference type="ARBA" id="ARBA00004496"/>
    </source>
</evidence>
<sequence>MIRVIIADDEARICKLIMKLIDWDQIGMLIIGTASNGIEALELIEKENPDIVITDIRMPGYDGLEMIEKAKKINNELEFIIISGYGEFEYAKKAIAFGVKEYLLKPINKDDLHKALIKAGECVKKKKGQIRLEKEYESILKNDVNKIREAFLNKLIRFNPESFNEYTLSEVNENYHFNFREGFFNIAALKIDHTKGYSNNIKNIVNETIDMVKSKLQNITYETDIIYNKSSLYILINYGQNEKKQIETAFLKILAWFHQKIFIAEKLEITIALGEEVRDLRDITGSFKTAELLIEDRILKGTGKIIEMDGQRTNQTEIEDIFYNFSKKFIKAVELLDVDEVKKTIFHFKKDIRGKRIRGAELKKLIHETGNVYYITMKSNHIKVDSTPGDDQSLKNIIDNCSSIDCLFGELVEHITASLTVIAGEKYHNNLKQIKQARKYIEENYMKNITLEDLGAHIGFNPSYFSSLFKKETGTSFIEYLSKIRIEKAKDLLRESDLRIQDVCLMVGYNDAKYFTKSFIKHTGLKPNEYRKIFA</sequence>
<dbReference type="CDD" id="cd17536">
    <property type="entry name" value="REC_YesN-like"/>
    <property type="match status" value="1"/>
</dbReference>
<dbReference type="Pfam" id="PF00072">
    <property type="entry name" value="Response_reg"/>
    <property type="match status" value="1"/>
</dbReference>
<evidence type="ECO:0000256" key="3">
    <source>
        <dbReference type="ARBA" id="ARBA00022490"/>
    </source>
</evidence>
<dbReference type="Pfam" id="PF12833">
    <property type="entry name" value="HTH_18"/>
    <property type="match status" value="1"/>
</dbReference>
<organism evidence="13 14">
    <name type="scientific">Geosporobacter ferrireducens</name>
    <dbReference type="NCBI Taxonomy" id="1424294"/>
    <lineage>
        <taxon>Bacteria</taxon>
        <taxon>Bacillati</taxon>
        <taxon>Bacillota</taxon>
        <taxon>Clostridia</taxon>
        <taxon>Peptostreptococcales</taxon>
        <taxon>Thermotaleaceae</taxon>
        <taxon>Geosporobacter</taxon>
    </lineage>
</organism>
<dbReference type="RefSeq" id="WP_069977566.1">
    <property type="nucleotide sequence ID" value="NZ_CP017269.1"/>
</dbReference>
<dbReference type="KEGG" id="gfe:Gferi_14180"/>
<keyword evidence="8" id="KW-0804">Transcription</keyword>
<reference evidence="13 14" key="1">
    <citation type="submission" date="2016-09" db="EMBL/GenBank/DDBJ databases">
        <title>Genomic analysis reveals versatility of anaerobic energy metabolism of Geosporobacter ferrireducens IRF9 of phylum Firmicutes.</title>
        <authorList>
            <person name="Kim S.-J."/>
        </authorList>
    </citation>
    <scope>NUCLEOTIDE SEQUENCE [LARGE SCALE GENOMIC DNA]</scope>
    <source>
        <strain evidence="13 14">IRF9</strain>
    </source>
</reference>
<evidence type="ECO:0000259" key="12">
    <source>
        <dbReference type="PROSITE" id="PS50110"/>
    </source>
</evidence>
<dbReference type="Gene3D" id="3.40.50.2300">
    <property type="match status" value="1"/>
</dbReference>
<keyword evidence="3" id="KW-0963">Cytoplasm</keyword>
<dbReference type="InterPro" id="IPR051552">
    <property type="entry name" value="HptR"/>
</dbReference>
<evidence type="ECO:0000313" key="14">
    <source>
        <dbReference type="Proteomes" id="UP000095743"/>
    </source>
</evidence>
<evidence type="ECO:0000256" key="4">
    <source>
        <dbReference type="ARBA" id="ARBA00022553"/>
    </source>
</evidence>
<evidence type="ECO:0000259" key="11">
    <source>
        <dbReference type="PROSITE" id="PS01124"/>
    </source>
</evidence>
<feature type="domain" description="HTH araC/xylS-type" evidence="11">
    <location>
        <begin position="435"/>
        <end position="533"/>
    </location>
</feature>
<keyword evidence="14" id="KW-1185">Reference proteome</keyword>
<evidence type="ECO:0000256" key="6">
    <source>
        <dbReference type="ARBA" id="ARBA00023015"/>
    </source>
</evidence>
<dbReference type="GO" id="GO:0043565">
    <property type="term" value="F:sequence-specific DNA binding"/>
    <property type="evidence" value="ECO:0007669"/>
    <property type="project" value="InterPro"/>
</dbReference>
<dbReference type="GO" id="GO:0000160">
    <property type="term" value="P:phosphorelay signal transduction system"/>
    <property type="evidence" value="ECO:0007669"/>
    <property type="project" value="UniProtKB-KW"/>
</dbReference>
<dbReference type="PROSITE" id="PS01124">
    <property type="entry name" value="HTH_ARAC_FAMILY_2"/>
    <property type="match status" value="1"/>
</dbReference>
<dbReference type="InterPro" id="IPR001789">
    <property type="entry name" value="Sig_transdc_resp-reg_receiver"/>
</dbReference>
<dbReference type="Gene3D" id="1.10.10.60">
    <property type="entry name" value="Homeodomain-like"/>
    <property type="match status" value="2"/>
</dbReference>
<dbReference type="EMBL" id="CP017269">
    <property type="protein sequence ID" value="AOT70617.1"/>
    <property type="molecule type" value="Genomic_DNA"/>
</dbReference>
<keyword evidence="7" id="KW-0238">DNA-binding</keyword>
<evidence type="ECO:0000256" key="9">
    <source>
        <dbReference type="ARBA" id="ARBA00024867"/>
    </source>
</evidence>
<dbReference type="SUPFAM" id="SSF46689">
    <property type="entry name" value="Homeodomain-like"/>
    <property type="match status" value="2"/>
</dbReference>
<proteinExistence type="predicted"/>
<evidence type="ECO:0000256" key="7">
    <source>
        <dbReference type="ARBA" id="ARBA00023125"/>
    </source>
</evidence>
<dbReference type="InterPro" id="IPR009057">
    <property type="entry name" value="Homeodomain-like_sf"/>
</dbReference>
<dbReference type="SUPFAM" id="SSF52172">
    <property type="entry name" value="CheY-like"/>
    <property type="match status" value="1"/>
</dbReference>
<feature type="modified residue" description="4-aspartylphosphate" evidence="10">
    <location>
        <position position="55"/>
    </location>
</feature>
<name>A0A1D8GI77_9FIRM</name>
<accession>A0A1D8GI77</accession>
<evidence type="ECO:0000256" key="5">
    <source>
        <dbReference type="ARBA" id="ARBA00023012"/>
    </source>
</evidence>
<dbReference type="PANTHER" id="PTHR42713">
    <property type="entry name" value="HISTIDINE KINASE-RELATED"/>
    <property type="match status" value="1"/>
</dbReference>
<dbReference type="InterPro" id="IPR011006">
    <property type="entry name" value="CheY-like_superfamily"/>
</dbReference>
<comment type="function">
    <text evidence="9">May play the central regulatory role in sporulation. It may be an element of the effector pathway responsible for the activation of sporulation genes in response to nutritional stress. Spo0A may act in concert with spo0H (a sigma factor) to control the expression of some genes that are critical to the sporulation process.</text>
</comment>
<protein>
    <recommendedName>
        <fullName evidence="2">Stage 0 sporulation protein A homolog</fullName>
    </recommendedName>
</protein>